<dbReference type="SUPFAM" id="SSF56112">
    <property type="entry name" value="Protein kinase-like (PK-like)"/>
    <property type="match status" value="1"/>
</dbReference>
<feature type="binding site" evidence="9">
    <location>
        <position position="42"/>
    </location>
    <ligand>
        <name>ATP</name>
        <dbReference type="ChEBI" id="CHEBI:30616"/>
    </ligand>
</feature>
<dbReference type="CDD" id="cd14014">
    <property type="entry name" value="STKc_PknB_like"/>
    <property type="match status" value="1"/>
</dbReference>
<sequence>MTIGTLLDRRYQVVKGLGQGGFGRTYIAKDTRRPGNPTCVVKQLKPATSDPEFLQMARRLFNSEAETLEKVGKYDKIPRLLAYFEENEEFFLVQEYIAGHPLSAELKPGQRWSEGQVLKLLQEVLPILEFVHDNGVIHRDIKPDNLIRRATDRQLVLVDFGAVKQIQMPGIAATNDTVAIGTPGYMPSEQSQGRPRPSSDIYALGAIAVQALTGVNPTQLPENEDTGDLLWQDRAQVSDLFAAIISQMVRNYFAYRYQSATEVLQALEPLTQPLTPQALAIATRQMGRYYLSQGYRLALRALRPLSASRAVPTVKNADSSVPLPTSPEVSSHQNTVTIAPSRPSTAPRPPQYRPIDPLPPVPKLPLFLSLGTVALVAIAAVSTFRLPLSARFAAHHISADRQTKLQKDCTVVVKPSNVRVRAGGEKTGKVVAVGVQVAVTGKEERGWLEIRAPYSGWIWKQRTQNTCEAQPA</sequence>
<dbReference type="PANTHER" id="PTHR24363">
    <property type="entry name" value="SERINE/THREONINE PROTEIN KINASE"/>
    <property type="match status" value="1"/>
</dbReference>
<gene>
    <name evidence="12" type="ORF">IQ249_09550</name>
</gene>
<dbReference type="PANTHER" id="PTHR24363:SF0">
    <property type="entry name" value="SERINE_THREONINE KINASE LIKE DOMAIN CONTAINING 1"/>
    <property type="match status" value="1"/>
</dbReference>
<dbReference type="PROSITE" id="PS00107">
    <property type="entry name" value="PROTEIN_KINASE_ATP"/>
    <property type="match status" value="1"/>
</dbReference>
<feature type="compositionally biased region" description="Polar residues" evidence="10">
    <location>
        <begin position="316"/>
        <end position="338"/>
    </location>
</feature>
<protein>
    <recommendedName>
        <fullName evidence="1">non-specific serine/threonine protein kinase</fullName>
        <ecNumber evidence="1">2.7.11.1</ecNumber>
    </recommendedName>
</protein>
<evidence type="ECO:0000256" key="2">
    <source>
        <dbReference type="ARBA" id="ARBA00022527"/>
    </source>
</evidence>
<name>A0A8J7DVY9_9CYAN</name>
<keyword evidence="2 12" id="KW-0723">Serine/threonine-protein kinase</keyword>
<dbReference type="InterPro" id="IPR017441">
    <property type="entry name" value="Protein_kinase_ATP_BS"/>
</dbReference>
<organism evidence="12 13">
    <name type="scientific">Lusitaniella coriacea LEGE 07157</name>
    <dbReference type="NCBI Taxonomy" id="945747"/>
    <lineage>
        <taxon>Bacteria</taxon>
        <taxon>Bacillati</taxon>
        <taxon>Cyanobacteriota</taxon>
        <taxon>Cyanophyceae</taxon>
        <taxon>Spirulinales</taxon>
        <taxon>Lusitaniellaceae</taxon>
        <taxon>Lusitaniella</taxon>
    </lineage>
</organism>
<dbReference type="EMBL" id="JADEWZ010000012">
    <property type="protein sequence ID" value="MBE9116139.1"/>
    <property type="molecule type" value="Genomic_DNA"/>
</dbReference>
<evidence type="ECO:0000313" key="12">
    <source>
        <dbReference type="EMBL" id="MBE9116139.1"/>
    </source>
</evidence>
<evidence type="ECO:0000256" key="10">
    <source>
        <dbReference type="SAM" id="MobiDB-lite"/>
    </source>
</evidence>
<dbReference type="RefSeq" id="WP_194029237.1">
    <property type="nucleotide sequence ID" value="NZ_JADEWZ010000012.1"/>
</dbReference>
<dbReference type="SMART" id="SM00220">
    <property type="entry name" value="S_TKc"/>
    <property type="match status" value="1"/>
</dbReference>
<evidence type="ECO:0000256" key="3">
    <source>
        <dbReference type="ARBA" id="ARBA00022679"/>
    </source>
</evidence>
<keyword evidence="13" id="KW-1185">Reference proteome</keyword>
<comment type="catalytic activity">
    <reaction evidence="8">
        <text>L-seryl-[protein] + ATP = O-phospho-L-seryl-[protein] + ADP + H(+)</text>
        <dbReference type="Rhea" id="RHEA:17989"/>
        <dbReference type="Rhea" id="RHEA-COMP:9863"/>
        <dbReference type="Rhea" id="RHEA-COMP:11604"/>
        <dbReference type="ChEBI" id="CHEBI:15378"/>
        <dbReference type="ChEBI" id="CHEBI:29999"/>
        <dbReference type="ChEBI" id="CHEBI:30616"/>
        <dbReference type="ChEBI" id="CHEBI:83421"/>
        <dbReference type="ChEBI" id="CHEBI:456216"/>
        <dbReference type="EC" id="2.7.11.1"/>
    </reaction>
</comment>
<evidence type="ECO:0000256" key="7">
    <source>
        <dbReference type="ARBA" id="ARBA00047899"/>
    </source>
</evidence>
<dbReference type="GO" id="GO:0004674">
    <property type="term" value="F:protein serine/threonine kinase activity"/>
    <property type="evidence" value="ECO:0007669"/>
    <property type="project" value="UniProtKB-KW"/>
</dbReference>
<dbReference type="Proteomes" id="UP000654482">
    <property type="component" value="Unassembled WGS sequence"/>
</dbReference>
<keyword evidence="3" id="KW-0808">Transferase</keyword>
<comment type="caution">
    <text evidence="12">The sequence shown here is derived from an EMBL/GenBank/DDBJ whole genome shotgun (WGS) entry which is preliminary data.</text>
</comment>
<evidence type="ECO:0000259" key="11">
    <source>
        <dbReference type="PROSITE" id="PS50011"/>
    </source>
</evidence>
<dbReference type="InterPro" id="IPR011009">
    <property type="entry name" value="Kinase-like_dom_sf"/>
</dbReference>
<dbReference type="AlphaFoldDB" id="A0A8J7DVY9"/>
<feature type="region of interest" description="Disordered" evidence="10">
    <location>
        <begin position="316"/>
        <end position="350"/>
    </location>
</feature>
<keyword evidence="4 9" id="KW-0547">Nucleotide-binding</keyword>
<dbReference type="InterPro" id="IPR000719">
    <property type="entry name" value="Prot_kinase_dom"/>
</dbReference>
<evidence type="ECO:0000313" key="13">
    <source>
        <dbReference type="Proteomes" id="UP000654482"/>
    </source>
</evidence>
<keyword evidence="6 9" id="KW-0067">ATP-binding</keyword>
<feature type="domain" description="Protein kinase" evidence="11">
    <location>
        <begin position="11"/>
        <end position="271"/>
    </location>
</feature>
<dbReference type="Gene3D" id="1.10.510.10">
    <property type="entry name" value="Transferase(Phosphotransferase) domain 1"/>
    <property type="match status" value="1"/>
</dbReference>
<evidence type="ECO:0000256" key="6">
    <source>
        <dbReference type="ARBA" id="ARBA00022840"/>
    </source>
</evidence>
<evidence type="ECO:0000256" key="5">
    <source>
        <dbReference type="ARBA" id="ARBA00022777"/>
    </source>
</evidence>
<dbReference type="EC" id="2.7.11.1" evidence="1"/>
<dbReference type="Pfam" id="PF00069">
    <property type="entry name" value="Pkinase"/>
    <property type="match status" value="1"/>
</dbReference>
<proteinExistence type="predicted"/>
<evidence type="ECO:0000256" key="4">
    <source>
        <dbReference type="ARBA" id="ARBA00022741"/>
    </source>
</evidence>
<dbReference type="Gene3D" id="3.30.200.20">
    <property type="entry name" value="Phosphorylase Kinase, domain 1"/>
    <property type="match status" value="1"/>
</dbReference>
<accession>A0A8J7DVY9</accession>
<dbReference type="PROSITE" id="PS50011">
    <property type="entry name" value="PROTEIN_KINASE_DOM"/>
    <property type="match status" value="1"/>
</dbReference>
<evidence type="ECO:0000256" key="8">
    <source>
        <dbReference type="ARBA" id="ARBA00048679"/>
    </source>
</evidence>
<evidence type="ECO:0000256" key="1">
    <source>
        <dbReference type="ARBA" id="ARBA00012513"/>
    </source>
</evidence>
<keyword evidence="5 12" id="KW-0418">Kinase</keyword>
<evidence type="ECO:0000256" key="9">
    <source>
        <dbReference type="PROSITE-ProRule" id="PRU10141"/>
    </source>
</evidence>
<dbReference type="GO" id="GO:0005524">
    <property type="term" value="F:ATP binding"/>
    <property type="evidence" value="ECO:0007669"/>
    <property type="project" value="UniProtKB-UniRule"/>
</dbReference>
<comment type="catalytic activity">
    <reaction evidence="7">
        <text>L-threonyl-[protein] + ATP = O-phospho-L-threonyl-[protein] + ADP + H(+)</text>
        <dbReference type="Rhea" id="RHEA:46608"/>
        <dbReference type="Rhea" id="RHEA-COMP:11060"/>
        <dbReference type="Rhea" id="RHEA-COMP:11605"/>
        <dbReference type="ChEBI" id="CHEBI:15378"/>
        <dbReference type="ChEBI" id="CHEBI:30013"/>
        <dbReference type="ChEBI" id="CHEBI:30616"/>
        <dbReference type="ChEBI" id="CHEBI:61977"/>
        <dbReference type="ChEBI" id="CHEBI:456216"/>
        <dbReference type="EC" id="2.7.11.1"/>
    </reaction>
</comment>
<reference evidence="12" key="1">
    <citation type="submission" date="2020-10" db="EMBL/GenBank/DDBJ databases">
        <authorList>
            <person name="Castelo-Branco R."/>
            <person name="Eusebio N."/>
            <person name="Adriana R."/>
            <person name="Vieira A."/>
            <person name="Brugerolle De Fraissinette N."/>
            <person name="Rezende De Castro R."/>
            <person name="Schneider M.P."/>
            <person name="Vasconcelos V."/>
            <person name="Leao P.N."/>
        </authorList>
    </citation>
    <scope>NUCLEOTIDE SEQUENCE</scope>
    <source>
        <strain evidence="12">LEGE 07157</strain>
    </source>
</reference>